<feature type="domain" description="Sialate O-acetylesterase" evidence="2">
    <location>
        <begin position="397"/>
        <end position="521"/>
    </location>
</feature>
<dbReference type="Gene3D" id="3.40.50.1110">
    <property type="entry name" value="SGNH hydrolase"/>
    <property type="match status" value="1"/>
</dbReference>
<reference evidence="3 4" key="1">
    <citation type="submission" date="2019-09" db="EMBL/GenBank/DDBJ databases">
        <title>Draft genome sequencing of Hungatella hathewayi 123Y-2.</title>
        <authorList>
            <person name="Lv Q."/>
            <person name="Li S."/>
        </authorList>
    </citation>
    <scope>NUCLEOTIDE SEQUENCE [LARGE SCALE GENOMIC DNA]</scope>
    <source>
        <strain evidence="3 4">123Y-2</strain>
    </source>
</reference>
<dbReference type="EMBL" id="WNME01000030">
    <property type="protein sequence ID" value="MUB66671.1"/>
    <property type="molecule type" value="Genomic_DNA"/>
</dbReference>
<accession>A0AAW9WPC6</accession>
<dbReference type="InterPro" id="IPR008979">
    <property type="entry name" value="Galactose-bd-like_sf"/>
</dbReference>
<sequence>MMCMEGEMQLSVTPFLSNHAVLQRDEEIVVRGRGRSGCEIFAELKGPAKKRLERRGVAGDGGTWRLVFPPLPAGGPYELRVKSGGEALEFTDIFIGDVWLLAGQSNMQLPMERVKYRYPEEYREGASPLIRQFAVPICWNFDSAQAELSGGEWKTAAAEYTPVFSAVGFFFAKKLYERYNVPVGLVLTAVGGTPVQAWMSREALREFPDELEKAEALRAPGLVKRVQRADEERIAAWWRLLDKKDPGILENWAAGGDEGSGNALWKKTNLTDSWEGNDELSGAGTVWLRKHVNIPHSRAGKPVRISLGTVTDADVFYVNGIMSGSVSYRYPPREYELPGLNAGDNLLVLRVAAVHGQGGFTRGKKHRIIWEDGRGSDISGGWEYRRGAVMEPLEEQTFFERMPLGMYQAMTAPLHDFPVRGICWYQGEMNADEPGAYPGYFSWLTADWREKWKNSRLPVLFVQLPCYDLYDAGHWVEFREMQRGLTAIPDTAMVVTTDCGEVNDLHPVSKKPVGERLAMAAFQLAYGECGTWLSPVFSFGETEESGIVLHFEHADDGLETVDGEMLCGFEYGFCGESPECSGVICRRIPAEAALEGNRVRAALPESGGRRPDVLLYAWSNQPEGNLCNSQKLPASPFRYLIKEKG</sequence>
<dbReference type="SUPFAM" id="SSF49785">
    <property type="entry name" value="Galactose-binding domain-like"/>
    <property type="match status" value="1"/>
</dbReference>
<evidence type="ECO:0000313" key="3">
    <source>
        <dbReference type="EMBL" id="MUB66671.1"/>
    </source>
</evidence>
<organism evidence="3 4">
    <name type="scientific">Hungatella hathewayi</name>
    <dbReference type="NCBI Taxonomy" id="154046"/>
    <lineage>
        <taxon>Bacteria</taxon>
        <taxon>Bacillati</taxon>
        <taxon>Bacillota</taxon>
        <taxon>Clostridia</taxon>
        <taxon>Lachnospirales</taxon>
        <taxon>Lachnospiraceae</taxon>
        <taxon>Hungatella</taxon>
    </lineage>
</organism>
<dbReference type="Gene3D" id="2.60.120.260">
    <property type="entry name" value="Galactose-binding domain-like"/>
    <property type="match status" value="1"/>
</dbReference>
<evidence type="ECO:0000259" key="2">
    <source>
        <dbReference type="Pfam" id="PF03629"/>
    </source>
</evidence>
<dbReference type="PANTHER" id="PTHR22901">
    <property type="entry name" value="SIALATE O-ACETYLESTERASE"/>
    <property type="match status" value="1"/>
</dbReference>
<dbReference type="SUPFAM" id="SSF52266">
    <property type="entry name" value="SGNH hydrolase"/>
    <property type="match status" value="1"/>
</dbReference>
<dbReference type="GO" id="GO:0001681">
    <property type="term" value="F:sialate O-acetylesterase activity"/>
    <property type="evidence" value="ECO:0007669"/>
    <property type="project" value="InterPro"/>
</dbReference>
<dbReference type="Proteomes" id="UP000434223">
    <property type="component" value="Unassembled WGS sequence"/>
</dbReference>
<proteinExistence type="predicted"/>
<feature type="domain" description="Sialate O-acetylesterase" evidence="2">
    <location>
        <begin position="97"/>
        <end position="212"/>
    </location>
</feature>
<dbReference type="Pfam" id="PF03629">
    <property type="entry name" value="SASA"/>
    <property type="match status" value="2"/>
</dbReference>
<evidence type="ECO:0000313" key="4">
    <source>
        <dbReference type="Proteomes" id="UP000434223"/>
    </source>
</evidence>
<evidence type="ECO:0000256" key="1">
    <source>
        <dbReference type="ARBA" id="ARBA00022801"/>
    </source>
</evidence>
<comment type="caution">
    <text evidence="3">The sequence shown here is derived from an EMBL/GenBank/DDBJ whole genome shotgun (WGS) entry which is preliminary data.</text>
</comment>
<name>A0AAW9WPC6_9FIRM</name>
<keyword evidence="1" id="KW-0378">Hydrolase</keyword>
<gene>
    <name evidence="3" type="ORF">GNE07_27025</name>
</gene>
<protein>
    <submittedName>
        <fullName evidence="3">Sialate O-acetylesterase</fullName>
    </submittedName>
</protein>
<dbReference type="AlphaFoldDB" id="A0AAW9WPC6"/>
<dbReference type="PANTHER" id="PTHR22901:SF0">
    <property type="entry name" value="SIALATE O-ACETYLESTERASE"/>
    <property type="match status" value="1"/>
</dbReference>
<dbReference type="InterPro" id="IPR036514">
    <property type="entry name" value="SGNH_hydro_sf"/>
</dbReference>
<dbReference type="InterPro" id="IPR005181">
    <property type="entry name" value="SASA"/>
</dbReference>
<dbReference type="GO" id="GO:0005975">
    <property type="term" value="P:carbohydrate metabolic process"/>
    <property type="evidence" value="ECO:0007669"/>
    <property type="project" value="TreeGrafter"/>
</dbReference>
<dbReference type="InterPro" id="IPR039329">
    <property type="entry name" value="SIAE"/>
</dbReference>